<feature type="transmembrane region" description="Helical" evidence="6">
    <location>
        <begin position="351"/>
        <end position="374"/>
    </location>
</feature>
<feature type="transmembrane region" description="Helical" evidence="6">
    <location>
        <begin position="445"/>
        <end position="465"/>
    </location>
</feature>
<feature type="transmembrane region" description="Helical" evidence="6">
    <location>
        <begin position="281"/>
        <end position="304"/>
    </location>
</feature>
<evidence type="ECO:0000256" key="3">
    <source>
        <dbReference type="ARBA" id="ARBA00022692"/>
    </source>
</evidence>
<evidence type="ECO:0000313" key="7">
    <source>
        <dbReference type="EMBL" id="QDS91731.1"/>
    </source>
</evidence>
<protein>
    <submittedName>
        <fullName evidence="7">Polysaccharide biosynthesis protein</fullName>
    </submittedName>
</protein>
<feature type="transmembrane region" description="Helical" evidence="6">
    <location>
        <begin position="310"/>
        <end position="330"/>
    </location>
</feature>
<feature type="transmembrane region" description="Helical" evidence="6">
    <location>
        <begin position="236"/>
        <end position="256"/>
    </location>
</feature>
<gene>
    <name evidence="7" type="ORF">FF011L_04640</name>
</gene>
<dbReference type="GO" id="GO:0005886">
    <property type="term" value="C:plasma membrane"/>
    <property type="evidence" value="ECO:0007669"/>
    <property type="project" value="UniProtKB-SubCell"/>
</dbReference>
<feature type="transmembrane region" description="Helical" evidence="6">
    <location>
        <begin position="418"/>
        <end position="439"/>
    </location>
</feature>
<proteinExistence type="predicted"/>
<evidence type="ECO:0000256" key="5">
    <source>
        <dbReference type="ARBA" id="ARBA00023136"/>
    </source>
</evidence>
<feature type="transmembrane region" description="Helical" evidence="6">
    <location>
        <begin position="179"/>
        <end position="199"/>
    </location>
</feature>
<keyword evidence="2" id="KW-1003">Cell membrane</keyword>
<feature type="transmembrane region" description="Helical" evidence="6">
    <location>
        <begin position="113"/>
        <end position="132"/>
    </location>
</feature>
<dbReference type="EMBL" id="CP036262">
    <property type="protein sequence ID" value="QDS91731.1"/>
    <property type="molecule type" value="Genomic_DNA"/>
</dbReference>
<feature type="transmembrane region" description="Helical" evidence="6">
    <location>
        <begin position="144"/>
        <end position="173"/>
    </location>
</feature>
<dbReference type="Proteomes" id="UP000320672">
    <property type="component" value="Chromosome"/>
</dbReference>
<evidence type="ECO:0000256" key="6">
    <source>
        <dbReference type="SAM" id="Phobius"/>
    </source>
</evidence>
<keyword evidence="4 6" id="KW-1133">Transmembrane helix</keyword>
<dbReference type="KEGG" id="rml:FF011L_04640"/>
<feature type="transmembrane region" description="Helical" evidence="6">
    <location>
        <begin position="79"/>
        <end position="101"/>
    </location>
</feature>
<feature type="transmembrane region" description="Helical" evidence="6">
    <location>
        <begin position="386"/>
        <end position="411"/>
    </location>
</feature>
<evidence type="ECO:0000256" key="1">
    <source>
        <dbReference type="ARBA" id="ARBA00004651"/>
    </source>
</evidence>
<feature type="transmembrane region" description="Helical" evidence="6">
    <location>
        <begin position="206"/>
        <end position="230"/>
    </location>
</feature>
<reference evidence="7 8" key="1">
    <citation type="submission" date="2019-02" db="EMBL/GenBank/DDBJ databases">
        <title>Deep-cultivation of Planctomycetes and their phenomic and genomic characterization uncovers novel biology.</title>
        <authorList>
            <person name="Wiegand S."/>
            <person name="Jogler M."/>
            <person name="Boedeker C."/>
            <person name="Pinto D."/>
            <person name="Vollmers J."/>
            <person name="Rivas-Marin E."/>
            <person name="Kohn T."/>
            <person name="Peeters S.H."/>
            <person name="Heuer A."/>
            <person name="Rast P."/>
            <person name="Oberbeckmann S."/>
            <person name="Bunk B."/>
            <person name="Jeske O."/>
            <person name="Meyerdierks A."/>
            <person name="Storesund J.E."/>
            <person name="Kallscheuer N."/>
            <person name="Luecker S."/>
            <person name="Lage O.M."/>
            <person name="Pohl T."/>
            <person name="Merkel B.J."/>
            <person name="Hornburger P."/>
            <person name="Mueller R.-W."/>
            <person name="Bruemmer F."/>
            <person name="Labrenz M."/>
            <person name="Spormann A.M."/>
            <person name="Op den Camp H."/>
            <person name="Overmann J."/>
            <person name="Amann R."/>
            <person name="Jetten M.S.M."/>
            <person name="Mascher T."/>
            <person name="Medema M.H."/>
            <person name="Devos D.P."/>
            <person name="Kaster A.-K."/>
            <person name="Ovreas L."/>
            <person name="Rohde M."/>
            <person name="Galperin M.Y."/>
            <person name="Jogler C."/>
        </authorList>
    </citation>
    <scope>NUCLEOTIDE SEQUENCE [LARGE SCALE GENOMIC DNA]</scope>
    <source>
        <strain evidence="7 8">FF011L</strain>
    </source>
</reference>
<keyword evidence="8" id="KW-1185">Reference proteome</keyword>
<dbReference type="PANTHER" id="PTHR30250:SF11">
    <property type="entry name" value="O-ANTIGEN TRANSPORTER-RELATED"/>
    <property type="match status" value="1"/>
</dbReference>
<keyword evidence="5 6" id="KW-0472">Membrane</keyword>
<sequence>MHLLRFARAGPAILAIDRLGSLHPKLSASTSIRQRMLEDGHAVRGVINKTSMKVQRILRRLQRSATPGEKQVQRTMSGLVVCTGLSQAAGATTFAILANALTTSEFGQLSGALFLQQLLATIGISGLRNVVIRESLQNPQNKEYIAGSYFLLCAGVGVLAFLLTALTVCFLPIGNDEKLAYWLIAFGNLGACLFPLALFDAEQLQVEAAVIATICEVCTLSALAFCWWIEWITVPIAAVFFGAKWWACALIGLADFKRRHRSFRPRIDHSTLLKLWRSARVLSVGTILNVAPAAIGVTLTRILFGPIQAGLFAVAAFVFRAHAMLIGLLTRTVYPHVIGRFGETLSFKRRLFAAYFGVTLTLTIMAAVCSELGIRYVLPKEFVHARWMIALMLVAATVRVGGIIGNMYLIAQQKEHQLTVIAILSVVAFTVSLSLPIDIAGGSQVAFSTIVSAAITLLSLVGLSAPPNSESLE</sequence>
<keyword evidence="3 6" id="KW-0812">Transmembrane</keyword>
<dbReference type="PANTHER" id="PTHR30250">
    <property type="entry name" value="PST FAMILY PREDICTED COLANIC ACID TRANSPORTER"/>
    <property type="match status" value="1"/>
</dbReference>
<evidence type="ECO:0000313" key="8">
    <source>
        <dbReference type="Proteomes" id="UP000320672"/>
    </source>
</evidence>
<accession>A0A517MA60</accession>
<evidence type="ECO:0000256" key="4">
    <source>
        <dbReference type="ARBA" id="ARBA00022989"/>
    </source>
</evidence>
<dbReference type="AlphaFoldDB" id="A0A517MA60"/>
<comment type="subcellular location">
    <subcellularLocation>
        <location evidence="1">Cell membrane</location>
        <topology evidence="1">Multi-pass membrane protein</topology>
    </subcellularLocation>
</comment>
<name>A0A517MA60_9BACT</name>
<organism evidence="7 8">
    <name type="scientific">Roseimaritima multifibrata</name>
    <dbReference type="NCBI Taxonomy" id="1930274"/>
    <lineage>
        <taxon>Bacteria</taxon>
        <taxon>Pseudomonadati</taxon>
        <taxon>Planctomycetota</taxon>
        <taxon>Planctomycetia</taxon>
        <taxon>Pirellulales</taxon>
        <taxon>Pirellulaceae</taxon>
        <taxon>Roseimaritima</taxon>
    </lineage>
</organism>
<dbReference type="InterPro" id="IPR050833">
    <property type="entry name" value="Poly_Biosynth_Transport"/>
</dbReference>
<evidence type="ECO:0000256" key="2">
    <source>
        <dbReference type="ARBA" id="ARBA00022475"/>
    </source>
</evidence>